<dbReference type="RefSeq" id="WP_374344643.1">
    <property type="nucleotide sequence ID" value="NZ_JBHTLQ010000010.1"/>
</dbReference>
<name>A0ABW3T2H2_9CAUL</name>
<keyword evidence="1" id="KW-0238">DNA-binding</keyword>
<dbReference type="CDD" id="cd00093">
    <property type="entry name" value="HTH_XRE"/>
    <property type="match status" value="1"/>
</dbReference>
<feature type="domain" description="HTH cro/C1-type" evidence="2">
    <location>
        <begin position="21"/>
        <end position="75"/>
    </location>
</feature>
<dbReference type="Proteomes" id="UP001597216">
    <property type="component" value="Unassembled WGS sequence"/>
</dbReference>
<evidence type="ECO:0000259" key="2">
    <source>
        <dbReference type="PROSITE" id="PS50943"/>
    </source>
</evidence>
<evidence type="ECO:0000256" key="1">
    <source>
        <dbReference type="ARBA" id="ARBA00023125"/>
    </source>
</evidence>
<protein>
    <submittedName>
        <fullName evidence="3">Helix-turn-helix domain-containing protein</fullName>
    </submittedName>
</protein>
<evidence type="ECO:0000313" key="4">
    <source>
        <dbReference type="Proteomes" id="UP001597216"/>
    </source>
</evidence>
<dbReference type="PROSITE" id="PS50943">
    <property type="entry name" value="HTH_CROC1"/>
    <property type="match status" value="1"/>
</dbReference>
<organism evidence="3 4">
    <name type="scientific">Phenylobacterium conjunctum</name>
    <dbReference type="NCBI Taxonomy" id="1298959"/>
    <lineage>
        <taxon>Bacteria</taxon>
        <taxon>Pseudomonadati</taxon>
        <taxon>Pseudomonadota</taxon>
        <taxon>Alphaproteobacteria</taxon>
        <taxon>Caulobacterales</taxon>
        <taxon>Caulobacteraceae</taxon>
        <taxon>Phenylobacterium</taxon>
    </lineage>
</organism>
<dbReference type="InterPro" id="IPR001387">
    <property type="entry name" value="Cro/C1-type_HTH"/>
</dbReference>
<dbReference type="Pfam" id="PF01381">
    <property type="entry name" value="HTH_3"/>
    <property type="match status" value="1"/>
</dbReference>
<dbReference type="SMART" id="SM00530">
    <property type="entry name" value="HTH_XRE"/>
    <property type="match status" value="1"/>
</dbReference>
<reference evidence="4" key="1">
    <citation type="journal article" date="2019" name="Int. J. Syst. Evol. Microbiol.">
        <title>The Global Catalogue of Microorganisms (GCM) 10K type strain sequencing project: providing services to taxonomists for standard genome sequencing and annotation.</title>
        <authorList>
            <consortium name="The Broad Institute Genomics Platform"/>
            <consortium name="The Broad Institute Genome Sequencing Center for Infectious Disease"/>
            <person name="Wu L."/>
            <person name="Ma J."/>
        </authorList>
    </citation>
    <scope>NUCLEOTIDE SEQUENCE [LARGE SCALE GENOMIC DNA]</scope>
    <source>
        <strain evidence="4">CCUG 55074</strain>
    </source>
</reference>
<dbReference type="PANTHER" id="PTHR46558:SF4">
    <property type="entry name" value="DNA-BIDING PHAGE PROTEIN"/>
    <property type="match status" value="1"/>
</dbReference>
<dbReference type="Gene3D" id="1.10.260.40">
    <property type="entry name" value="lambda repressor-like DNA-binding domains"/>
    <property type="match status" value="1"/>
</dbReference>
<gene>
    <name evidence="3" type="ORF">ACFQ27_06360</name>
</gene>
<proteinExistence type="predicted"/>
<dbReference type="PANTHER" id="PTHR46558">
    <property type="entry name" value="TRACRIPTIONAL REGULATORY PROTEIN-RELATED-RELATED"/>
    <property type="match status" value="1"/>
</dbReference>
<keyword evidence="4" id="KW-1185">Reference proteome</keyword>
<comment type="caution">
    <text evidence="3">The sequence shown here is derived from an EMBL/GenBank/DDBJ whole genome shotgun (WGS) entry which is preliminary data.</text>
</comment>
<evidence type="ECO:0000313" key="3">
    <source>
        <dbReference type="EMBL" id="MFD1190197.1"/>
    </source>
</evidence>
<dbReference type="EMBL" id="JBHTLQ010000010">
    <property type="protein sequence ID" value="MFD1190197.1"/>
    <property type="molecule type" value="Genomic_DNA"/>
</dbReference>
<sequence>MAESFEDMGPDPIDIAVGHRIRVRRKWLGISQSALAEHLGVSFQQVQKYERGANRVSASMLVRIAQRLETTVGELVGETAEPQQGDASLFEKLAVPGAVQLLEAFAGVQQPALRTAILNLTRSLIEDAGDAPVRRSR</sequence>
<dbReference type="InterPro" id="IPR010982">
    <property type="entry name" value="Lambda_DNA-bd_dom_sf"/>
</dbReference>
<accession>A0ABW3T2H2</accession>
<dbReference type="SUPFAM" id="SSF47413">
    <property type="entry name" value="lambda repressor-like DNA-binding domains"/>
    <property type="match status" value="1"/>
</dbReference>